<dbReference type="GO" id="GO:0070941">
    <property type="term" value="P:eisosome assembly"/>
    <property type="evidence" value="ECO:0007669"/>
    <property type="project" value="EnsemblFungi"/>
</dbReference>
<dbReference type="GeneID" id="25032731"/>
<evidence type="ECO:0000256" key="2">
    <source>
        <dbReference type="ARBA" id="ARBA00053166"/>
    </source>
</evidence>
<dbReference type="Pfam" id="PF13805">
    <property type="entry name" value="Pil1"/>
    <property type="match status" value="1"/>
</dbReference>
<dbReference type="GO" id="GO:0036362">
    <property type="term" value="C:ascus membrane"/>
    <property type="evidence" value="ECO:0007669"/>
    <property type="project" value="EnsemblFungi"/>
</dbReference>
<dbReference type="GO" id="GO:0036286">
    <property type="term" value="C:eisosome filament"/>
    <property type="evidence" value="ECO:0007669"/>
    <property type="project" value="EnsemblFungi"/>
</dbReference>
<protein>
    <submittedName>
        <fullName evidence="4">Protein kinase inhibitor</fullName>
    </submittedName>
</protein>
<feature type="region of interest" description="Disordered" evidence="3">
    <location>
        <begin position="1"/>
        <end position="31"/>
    </location>
</feature>
<organism evidence="4 5">
    <name type="scientific">Schizosaccharomyces octosporus (strain yFS286)</name>
    <name type="common">Fission yeast</name>
    <name type="synonym">Octosporomyces octosporus</name>
    <dbReference type="NCBI Taxonomy" id="483514"/>
    <lineage>
        <taxon>Eukaryota</taxon>
        <taxon>Fungi</taxon>
        <taxon>Dikarya</taxon>
        <taxon>Ascomycota</taxon>
        <taxon>Taphrinomycotina</taxon>
        <taxon>Schizosaccharomycetes</taxon>
        <taxon>Schizosaccharomycetales</taxon>
        <taxon>Schizosaccharomycetaceae</taxon>
        <taxon>Schizosaccharomyces</taxon>
    </lineage>
</organism>
<dbReference type="OrthoDB" id="5599269at2759"/>
<comment type="function">
    <text evidence="2">Negative regulator of cell wall integrity (CWI) in unstressed cells, probably by inhibiting protein kinase ksg1/ppk21 activity and regulating their downstream CWI pathways pck2-MAP kinase pathway and protein kinase gad8 pathway. Activity may be regulated by the transient increase of sphingolipid long chain bases (LCBs) during heat stress.</text>
</comment>
<dbReference type="eggNOG" id="ENOG502QQ1T">
    <property type="taxonomic scope" value="Eukaryota"/>
</dbReference>
<dbReference type="GO" id="GO:0005886">
    <property type="term" value="C:plasma membrane"/>
    <property type="evidence" value="ECO:0007669"/>
    <property type="project" value="TreeGrafter"/>
</dbReference>
<dbReference type="InterPro" id="IPR027267">
    <property type="entry name" value="AH/BAR_dom_sf"/>
</dbReference>
<dbReference type="GO" id="GO:0061817">
    <property type="term" value="P:endoplasmic reticulum-plasma membrane tethering"/>
    <property type="evidence" value="ECO:0007669"/>
    <property type="project" value="EnsemblFungi"/>
</dbReference>
<gene>
    <name evidence="4" type="ORF">SOCG_03763</name>
</gene>
<reference evidence="4 5" key="1">
    <citation type="journal article" date="2011" name="Science">
        <title>Comparative functional genomics of the fission yeasts.</title>
        <authorList>
            <person name="Rhind N."/>
            <person name="Chen Z."/>
            <person name="Yassour M."/>
            <person name="Thompson D.A."/>
            <person name="Haas B.J."/>
            <person name="Habib N."/>
            <person name="Wapinski I."/>
            <person name="Roy S."/>
            <person name="Lin M.F."/>
            <person name="Heiman D.I."/>
            <person name="Young S.K."/>
            <person name="Furuya K."/>
            <person name="Guo Y."/>
            <person name="Pidoux A."/>
            <person name="Chen H.M."/>
            <person name="Robbertse B."/>
            <person name="Goldberg J.M."/>
            <person name="Aoki K."/>
            <person name="Bayne E.H."/>
            <person name="Berlin A.M."/>
            <person name="Desjardins C.A."/>
            <person name="Dobbs E."/>
            <person name="Dukaj L."/>
            <person name="Fan L."/>
            <person name="FitzGerald M.G."/>
            <person name="French C."/>
            <person name="Gujja S."/>
            <person name="Hansen K."/>
            <person name="Keifenheim D."/>
            <person name="Levin J.Z."/>
            <person name="Mosher R.A."/>
            <person name="Mueller C.A."/>
            <person name="Pfiffner J."/>
            <person name="Priest M."/>
            <person name="Russ C."/>
            <person name="Smialowska A."/>
            <person name="Swoboda P."/>
            <person name="Sykes S.M."/>
            <person name="Vaughn M."/>
            <person name="Vengrova S."/>
            <person name="Yoder R."/>
            <person name="Zeng Q."/>
            <person name="Allshire R."/>
            <person name="Baulcombe D."/>
            <person name="Birren B.W."/>
            <person name="Brown W."/>
            <person name="Ekwall K."/>
            <person name="Kellis M."/>
            <person name="Leatherwood J."/>
            <person name="Levin H."/>
            <person name="Margalit H."/>
            <person name="Martienssen R."/>
            <person name="Nieduszynski C.A."/>
            <person name="Spatafora J.W."/>
            <person name="Friedman N."/>
            <person name="Dalgaard J.Z."/>
            <person name="Baumann P."/>
            <person name="Niki H."/>
            <person name="Regev A."/>
            <person name="Nusbaum C."/>
        </authorList>
    </citation>
    <scope>NUCLEOTIDE SEQUENCE [LARGE SCALE GENOMIC DNA]</scope>
    <source>
        <strain evidence="5">yFS286</strain>
    </source>
</reference>
<dbReference type="Proteomes" id="UP000016088">
    <property type="component" value="Unassembled WGS sequence"/>
</dbReference>
<dbReference type="GO" id="GO:0008289">
    <property type="term" value="F:lipid binding"/>
    <property type="evidence" value="ECO:0007669"/>
    <property type="project" value="TreeGrafter"/>
</dbReference>
<dbReference type="RefSeq" id="XP_013019127.1">
    <property type="nucleotide sequence ID" value="XM_013163673.1"/>
</dbReference>
<feature type="region of interest" description="Disordered" evidence="3">
    <location>
        <begin position="311"/>
        <end position="361"/>
    </location>
</feature>
<proteinExistence type="predicted"/>
<dbReference type="Gene3D" id="1.20.1270.60">
    <property type="entry name" value="Arfaptin homology (AH) domain/BAR domain"/>
    <property type="match status" value="1"/>
</dbReference>
<dbReference type="AlphaFoldDB" id="S9PV03"/>
<evidence type="ECO:0000256" key="3">
    <source>
        <dbReference type="SAM" id="MobiDB-lite"/>
    </source>
</evidence>
<dbReference type="PANTHER" id="PTHR31962">
    <property type="entry name" value="SPHINGOLIPID LONG CHAIN BASE-RESPONSIVE PROTEIN PIL1"/>
    <property type="match status" value="1"/>
</dbReference>
<dbReference type="FunFam" id="1.20.1270.60:FF:000005">
    <property type="entry name" value="Sphingolipid long chain base-responsive pil1"/>
    <property type="match status" value="1"/>
</dbReference>
<keyword evidence="4" id="KW-0649">Protein kinase inhibitor</keyword>
<dbReference type="PANTHER" id="PTHR31962:SF1">
    <property type="entry name" value="SPHINGOLIPID LONG CHAIN BASE-RESPONSIVE PROTEIN PIL1"/>
    <property type="match status" value="1"/>
</dbReference>
<keyword evidence="1" id="KW-0597">Phosphoprotein</keyword>
<evidence type="ECO:0000313" key="5">
    <source>
        <dbReference type="Proteomes" id="UP000016088"/>
    </source>
</evidence>
<dbReference type="HOGENOM" id="CLU_046464_0_0_1"/>
<dbReference type="OMA" id="NRWLGKG"/>
<sequence length="361" mass="40972">MQRSYSLRNARAPTASQLVNPPPPVSSARSGRSFAPFRHSMRIHQAVNFSPDLAKRLAVLVKMEKNIMTSMVQVTRGRRDAARQLSYWGEDCDDDISDVTDKLGVLFYEVAELENYLIDRHDQYRVTLKSIRNIEASVQPSREKKQKLLDQIYMLKHKDPESPRLVTMEQELVREEAACLVAEAQLSNTTREKFKQAMVYNLDALHEHAEKLGLISTYGRHLLNLIDDTPVTPGEARPAYDGYETSRQIVMDAEQSLSNWVPSNQAPVNFAKPQQDEDLQSDTRSWNEYEAQGEPMPVQQMTQFNTAQLNDTHSDTSEMAENDPNVHPHVREERIARIDPDATDGPATLQSTDQQPAVQVA</sequence>
<feature type="compositionally biased region" description="Polar residues" evidence="3">
    <location>
        <begin position="348"/>
        <end position="361"/>
    </location>
</feature>
<dbReference type="VEuPathDB" id="FungiDB:SOCG_03763"/>
<feature type="compositionally biased region" description="Basic and acidic residues" evidence="3">
    <location>
        <begin position="324"/>
        <end position="340"/>
    </location>
</feature>
<dbReference type="EMBL" id="KE503207">
    <property type="protein sequence ID" value="EPX71827.1"/>
    <property type="molecule type" value="Genomic_DNA"/>
</dbReference>
<accession>S9PV03</accession>
<dbReference type="InterPro" id="IPR028245">
    <property type="entry name" value="PIL1/LSP1"/>
</dbReference>
<keyword evidence="5" id="KW-1185">Reference proteome</keyword>
<name>S9PV03_SCHOY</name>
<evidence type="ECO:0000313" key="4">
    <source>
        <dbReference type="EMBL" id="EPX71827.1"/>
    </source>
</evidence>
<evidence type="ECO:0000256" key="1">
    <source>
        <dbReference type="ARBA" id="ARBA00022553"/>
    </source>
</evidence>
<dbReference type="GO" id="GO:0006897">
    <property type="term" value="P:endocytosis"/>
    <property type="evidence" value="ECO:0007669"/>
    <property type="project" value="TreeGrafter"/>
</dbReference>